<reference evidence="1 2" key="1">
    <citation type="submission" date="2015-02" db="EMBL/GenBank/DDBJ databases">
        <title>Draft genome sequences of ten Microbacterium spp. with emphasis on heavy metal contaminated environments.</title>
        <authorList>
            <person name="Corretto E."/>
        </authorList>
    </citation>
    <scope>NUCLEOTIDE SEQUENCE [LARGE SCALE GENOMIC DNA]</scope>
    <source>
        <strain evidence="1 2">BEL4b</strain>
    </source>
</reference>
<proteinExistence type="predicted"/>
<dbReference type="AlphaFoldDB" id="A0A0F0L9Q4"/>
<dbReference type="RefSeq" id="WP_045280574.1">
    <property type="nucleotide sequence ID" value="NZ_JYIW01000026.1"/>
</dbReference>
<accession>A0A0F0L9Q4</accession>
<evidence type="ECO:0000313" key="2">
    <source>
        <dbReference type="Proteomes" id="UP000033640"/>
    </source>
</evidence>
<sequence length="127" mass="13900">MTDDDASNPWAKIIGPCYTTTSLARALGWTEAKVTAAGETLRLLALETDDGVTLYPAFQLHNGRVVDGLSDVLAVLQTGTAGHWTWAQWLNTALPDEDVPRAIDALRAGRLDEVLRDAEHDAWAWRS</sequence>
<comment type="caution">
    <text evidence="1">The sequence shown here is derived from an EMBL/GenBank/DDBJ whole genome shotgun (WGS) entry which is preliminary data.</text>
</comment>
<organism evidence="1 2">
    <name type="scientific">Microbacterium oxydans</name>
    <dbReference type="NCBI Taxonomy" id="82380"/>
    <lineage>
        <taxon>Bacteria</taxon>
        <taxon>Bacillati</taxon>
        <taxon>Actinomycetota</taxon>
        <taxon>Actinomycetes</taxon>
        <taxon>Micrococcales</taxon>
        <taxon>Microbacteriaceae</taxon>
        <taxon>Microbacterium</taxon>
    </lineage>
</organism>
<dbReference type="Proteomes" id="UP000033640">
    <property type="component" value="Unassembled WGS sequence"/>
</dbReference>
<dbReference type="EMBL" id="JYIW01000026">
    <property type="protein sequence ID" value="KJL28291.1"/>
    <property type="molecule type" value="Genomic_DNA"/>
</dbReference>
<gene>
    <name evidence="1" type="ORF">RS83_03362</name>
</gene>
<dbReference type="OrthoDB" id="5068694at2"/>
<name>A0A0F0L9Q4_9MICO</name>
<evidence type="ECO:0000313" key="1">
    <source>
        <dbReference type="EMBL" id="KJL28291.1"/>
    </source>
</evidence>
<protein>
    <submittedName>
        <fullName evidence="1">Uncharacterized protein</fullName>
    </submittedName>
</protein>
<dbReference type="PATRIC" id="fig|82380.11.peg.3392"/>